<dbReference type="PATRIC" id="fig|68223.7.peg.8628"/>
<evidence type="ECO:0000313" key="1">
    <source>
        <dbReference type="EMBL" id="KJY30603.1"/>
    </source>
</evidence>
<comment type="caution">
    <text evidence="1">The sequence shown here is derived from an EMBL/GenBank/DDBJ whole genome shotgun (WGS) entry which is preliminary data.</text>
</comment>
<sequence length="68" mass="7565">MKVPEGVTQPKCGADTERGGRCRNKAILGSGQCAKHQGRWTRRGVAQAEAKEAKAKLRGLSKKKWSWW</sequence>
<organism evidence="1 2">
    <name type="scientific">Streptomyces katrae</name>
    <dbReference type="NCBI Taxonomy" id="68223"/>
    <lineage>
        <taxon>Bacteria</taxon>
        <taxon>Bacillati</taxon>
        <taxon>Actinomycetota</taxon>
        <taxon>Actinomycetes</taxon>
        <taxon>Kitasatosporales</taxon>
        <taxon>Streptomycetaceae</taxon>
        <taxon>Streptomyces</taxon>
    </lineage>
</organism>
<accession>A0A0F4JA31</accession>
<evidence type="ECO:0000313" key="2">
    <source>
        <dbReference type="Proteomes" id="UP000033551"/>
    </source>
</evidence>
<proteinExistence type="predicted"/>
<dbReference type="AlphaFoldDB" id="A0A0F4JA31"/>
<name>A0A0F4JA31_9ACTN</name>
<reference evidence="1 2" key="1">
    <citation type="submission" date="2015-02" db="EMBL/GenBank/DDBJ databases">
        <authorList>
            <person name="Ju K.-S."/>
            <person name="Doroghazi J.R."/>
            <person name="Metcalf W."/>
        </authorList>
    </citation>
    <scope>NUCLEOTIDE SEQUENCE [LARGE SCALE GENOMIC DNA]</scope>
    <source>
        <strain evidence="1 2">NRRL ISP-5550</strain>
    </source>
</reference>
<gene>
    <name evidence="1" type="ORF">VR44_20030</name>
</gene>
<dbReference type="Proteomes" id="UP000033551">
    <property type="component" value="Unassembled WGS sequence"/>
</dbReference>
<keyword evidence="2" id="KW-1185">Reference proteome</keyword>
<dbReference type="EMBL" id="JZWV01000552">
    <property type="protein sequence ID" value="KJY30603.1"/>
    <property type="molecule type" value="Genomic_DNA"/>
</dbReference>
<protein>
    <submittedName>
        <fullName evidence="1">Uncharacterized protein</fullName>
    </submittedName>
</protein>
<dbReference type="OrthoDB" id="4320921at2"/>